<evidence type="ECO:0008006" key="4">
    <source>
        <dbReference type="Google" id="ProtNLM"/>
    </source>
</evidence>
<organism evidence="2 3">
    <name type="scientific">Mycolicibacterium elephantis DSM 44368</name>
    <dbReference type="NCBI Taxonomy" id="1335622"/>
    <lineage>
        <taxon>Bacteria</taxon>
        <taxon>Bacillati</taxon>
        <taxon>Actinomycetota</taxon>
        <taxon>Actinomycetes</taxon>
        <taxon>Mycobacteriales</taxon>
        <taxon>Mycobacteriaceae</taxon>
        <taxon>Mycolicibacterium</taxon>
    </lineage>
</organism>
<comment type="caution">
    <text evidence="2">The sequence shown here is derived from an EMBL/GenBank/DDBJ whole genome shotgun (WGS) entry which is preliminary data.</text>
</comment>
<gene>
    <name evidence="2" type="ORF">MELE44368_13110</name>
</gene>
<dbReference type="EMBL" id="ATDN01000005">
    <property type="protein sequence ID" value="RWA22346.1"/>
    <property type="molecule type" value="Genomic_DNA"/>
</dbReference>
<feature type="region of interest" description="Disordered" evidence="1">
    <location>
        <begin position="126"/>
        <end position="171"/>
    </location>
</feature>
<evidence type="ECO:0000256" key="1">
    <source>
        <dbReference type="SAM" id="MobiDB-lite"/>
    </source>
</evidence>
<dbReference type="PROSITE" id="PS51257">
    <property type="entry name" value="PROKAR_LIPOPROTEIN"/>
    <property type="match status" value="1"/>
</dbReference>
<accession>A0A439DXZ8</accession>
<dbReference type="AlphaFoldDB" id="A0A439DXZ8"/>
<name>A0A439DXZ8_9MYCO</name>
<reference evidence="2 3" key="1">
    <citation type="submission" date="2013-06" db="EMBL/GenBank/DDBJ databases">
        <title>The draft sequence of the Mycobacterium elephantis genome.</title>
        <authorList>
            <person name="Pettersson F.B."/>
            <person name="Das S."/>
            <person name="Dasgupta S."/>
            <person name="Bhattacharya A."/>
            <person name="Kirsebom L.A."/>
        </authorList>
    </citation>
    <scope>NUCLEOTIDE SEQUENCE [LARGE SCALE GENOMIC DNA]</scope>
    <source>
        <strain evidence="2 3">DSM 44368</strain>
    </source>
</reference>
<protein>
    <recommendedName>
        <fullName evidence="4">Lipoprotein</fullName>
    </recommendedName>
</protein>
<dbReference type="Proteomes" id="UP000287177">
    <property type="component" value="Unassembled WGS sequence"/>
</dbReference>
<evidence type="ECO:0000313" key="2">
    <source>
        <dbReference type="EMBL" id="RWA22346.1"/>
    </source>
</evidence>
<evidence type="ECO:0000313" key="3">
    <source>
        <dbReference type="Proteomes" id="UP000287177"/>
    </source>
</evidence>
<keyword evidence="3" id="KW-1185">Reference proteome</keyword>
<sequence>MMFRHAVVLGAALATVLVGCSSDEDEHRNSPWLQQWKSEQADMLKSAPAMVALYTAIDDMELVPASASTDDVSDRFAGPLMACAFNPKAVNADTLDTLGLTDEQEDKLLPKYEAACAEMPMVAARGMAEGSDSTSAAPEPGPQSPTVKGLHLPSGSILRATKNSEDGDGGDVMEMWDVPLSFDDAERYVNTEWDFDSISGMDRRYSGDEEGIAEDGARFRKWEWVNDTAPARAILVSLYDSDDPNRSQIILGDFTDQDGDGSV</sequence>
<proteinExistence type="predicted"/>